<dbReference type="EMBL" id="JAGPXD010000004">
    <property type="protein sequence ID" value="KAH7359186.1"/>
    <property type="molecule type" value="Genomic_DNA"/>
</dbReference>
<feature type="region of interest" description="Disordered" evidence="1">
    <location>
        <begin position="281"/>
        <end position="303"/>
    </location>
</feature>
<keyword evidence="2" id="KW-0812">Transmembrane</keyword>
<keyword evidence="4" id="KW-1185">Reference proteome</keyword>
<dbReference type="AlphaFoldDB" id="A0A8K0TAC9"/>
<dbReference type="OrthoDB" id="4851175at2759"/>
<organism evidence="3 4">
    <name type="scientific">Plectosphaerella cucumerina</name>
    <dbReference type="NCBI Taxonomy" id="40658"/>
    <lineage>
        <taxon>Eukaryota</taxon>
        <taxon>Fungi</taxon>
        <taxon>Dikarya</taxon>
        <taxon>Ascomycota</taxon>
        <taxon>Pezizomycotina</taxon>
        <taxon>Sordariomycetes</taxon>
        <taxon>Hypocreomycetidae</taxon>
        <taxon>Glomerellales</taxon>
        <taxon>Plectosphaerellaceae</taxon>
        <taxon>Plectosphaerella</taxon>
    </lineage>
</organism>
<dbReference type="Proteomes" id="UP000813385">
    <property type="component" value="Unassembled WGS sequence"/>
</dbReference>
<evidence type="ECO:0000256" key="2">
    <source>
        <dbReference type="SAM" id="Phobius"/>
    </source>
</evidence>
<comment type="caution">
    <text evidence="3">The sequence shown here is derived from an EMBL/GenBank/DDBJ whole genome shotgun (WGS) entry which is preliminary data.</text>
</comment>
<keyword evidence="2" id="KW-0472">Membrane</keyword>
<keyword evidence="2" id="KW-1133">Transmembrane helix</keyword>
<name>A0A8K0TAC9_9PEZI</name>
<reference evidence="3" key="1">
    <citation type="journal article" date="2021" name="Nat. Commun.">
        <title>Genetic determinants of endophytism in the Arabidopsis root mycobiome.</title>
        <authorList>
            <person name="Mesny F."/>
            <person name="Miyauchi S."/>
            <person name="Thiergart T."/>
            <person name="Pickel B."/>
            <person name="Atanasova L."/>
            <person name="Karlsson M."/>
            <person name="Huettel B."/>
            <person name="Barry K.W."/>
            <person name="Haridas S."/>
            <person name="Chen C."/>
            <person name="Bauer D."/>
            <person name="Andreopoulos W."/>
            <person name="Pangilinan J."/>
            <person name="LaButti K."/>
            <person name="Riley R."/>
            <person name="Lipzen A."/>
            <person name="Clum A."/>
            <person name="Drula E."/>
            <person name="Henrissat B."/>
            <person name="Kohler A."/>
            <person name="Grigoriev I.V."/>
            <person name="Martin F.M."/>
            <person name="Hacquard S."/>
        </authorList>
    </citation>
    <scope>NUCLEOTIDE SEQUENCE</scope>
    <source>
        <strain evidence="3">MPI-CAGE-AT-0016</strain>
    </source>
</reference>
<protein>
    <submittedName>
        <fullName evidence="3">Uncharacterized protein</fullName>
    </submittedName>
</protein>
<evidence type="ECO:0000313" key="4">
    <source>
        <dbReference type="Proteomes" id="UP000813385"/>
    </source>
</evidence>
<accession>A0A8K0TAC9</accession>
<evidence type="ECO:0000256" key="1">
    <source>
        <dbReference type="SAM" id="MobiDB-lite"/>
    </source>
</evidence>
<feature type="compositionally biased region" description="Low complexity" evidence="1">
    <location>
        <begin position="293"/>
        <end position="303"/>
    </location>
</feature>
<sequence length="333" mass="35079">MSSAVRTAGNYAFHNAGALTTTWSAPSGCPTGQSIYTGIGNPNEEGILSKIFDSCPAEEWRPECWPNGEKVVEISESIKEEGQLPITFHAYINSPGFHCPDAWETVGVASFKDGSLDPSGVFASTSFRQLSYDSGDQETTVPTPTRNFVVNALTSVLAPTETAIVCCPSGFTAHPANGCYSVTSLAALASQTLCLSRFRGFNLERTTVTDTFEYFGATITDTIRFAFPPSTATADVETGAYTVTMDEYGLPIETESSSGPTTPNPSLAAMESAPFFFLVNSGENDGGEEPAEESVAGSGSGESAAHSLRPATSWIAGALVLYWTAGFVIGSVI</sequence>
<feature type="transmembrane region" description="Helical" evidence="2">
    <location>
        <begin position="314"/>
        <end position="332"/>
    </location>
</feature>
<proteinExistence type="predicted"/>
<evidence type="ECO:0000313" key="3">
    <source>
        <dbReference type="EMBL" id="KAH7359186.1"/>
    </source>
</evidence>
<gene>
    <name evidence="3" type="ORF">B0T11DRAFT_330893</name>
</gene>